<name>A0A645CKY3_9ZZZZ</name>
<reference evidence="2" key="1">
    <citation type="submission" date="2019-08" db="EMBL/GenBank/DDBJ databases">
        <authorList>
            <person name="Kucharzyk K."/>
            <person name="Murdoch R.W."/>
            <person name="Higgins S."/>
            <person name="Loffler F."/>
        </authorList>
    </citation>
    <scope>NUCLEOTIDE SEQUENCE</scope>
</reference>
<dbReference type="AlphaFoldDB" id="A0A645CKY3"/>
<dbReference type="CDD" id="cd07042">
    <property type="entry name" value="STAS_SulP_like_sulfate_transporter"/>
    <property type="match status" value="1"/>
</dbReference>
<evidence type="ECO:0000313" key="2">
    <source>
        <dbReference type="EMBL" id="MPM77650.1"/>
    </source>
</evidence>
<protein>
    <recommendedName>
        <fullName evidence="1">STAS domain-containing protein</fullName>
    </recommendedName>
</protein>
<dbReference type="EMBL" id="VSSQ01028082">
    <property type="protein sequence ID" value="MPM77650.1"/>
    <property type="molecule type" value="Genomic_DNA"/>
</dbReference>
<dbReference type="SUPFAM" id="SSF52091">
    <property type="entry name" value="SpoIIaa-like"/>
    <property type="match status" value="1"/>
</dbReference>
<accession>A0A645CKY3</accession>
<dbReference type="InterPro" id="IPR036513">
    <property type="entry name" value="STAS_dom_sf"/>
</dbReference>
<gene>
    <name evidence="2" type="ORF">SDC9_124658</name>
</gene>
<dbReference type="PROSITE" id="PS50801">
    <property type="entry name" value="STAS"/>
    <property type="match status" value="1"/>
</dbReference>
<dbReference type="Gene3D" id="3.30.750.24">
    <property type="entry name" value="STAS domain"/>
    <property type="match status" value="1"/>
</dbReference>
<comment type="caution">
    <text evidence="2">The sequence shown here is derived from an EMBL/GenBank/DDBJ whole genome shotgun (WGS) entry which is preliminary data.</text>
</comment>
<organism evidence="2">
    <name type="scientific">bioreactor metagenome</name>
    <dbReference type="NCBI Taxonomy" id="1076179"/>
    <lineage>
        <taxon>unclassified sequences</taxon>
        <taxon>metagenomes</taxon>
        <taxon>ecological metagenomes</taxon>
    </lineage>
</organism>
<dbReference type="Pfam" id="PF01740">
    <property type="entry name" value="STAS"/>
    <property type="match status" value="1"/>
</dbReference>
<evidence type="ECO:0000259" key="1">
    <source>
        <dbReference type="PROSITE" id="PS50801"/>
    </source>
</evidence>
<feature type="domain" description="STAS" evidence="1">
    <location>
        <begin position="1"/>
        <end position="67"/>
    </location>
</feature>
<dbReference type="InterPro" id="IPR002645">
    <property type="entry name" value="STAS_dom"/>
</dbReference>
<sequence>MRGIPFADLSGIQVLEGFCKKLKGENTEIYFSSVQPKVMEMFRRCNIVEEIGEENFFWSADLALEKIAGKQVS</sequence>
<proteinExistence type="predicted"/>